<dbReference type="RefSeq" id="WP_144228579.1">
    <property type="nucleotide sequence ID" value="NZ_CBCRVV010000003.1"/>
</dbReference>
<proteinExistence type="predicted"/>
<evidence type="ECO:0008006" key="4">
    <source>
        <dbReference type="Google" id="ProtNLM"/>
    </source>
</evidence>
<keyword evidence="1" id="KW-0472">Membrane</keyword>
<evidence type="ECO:0000256" key="1">
    <source>
        <dbReference type="SAM" id="Phobius"/>
    </source>
</evidence>
<feature type="transmembrane region" description="Helical" evidence="1">
    <location>
        <begin position="74"/>
        <end position="91"/>
    </location>
</feature>
<reference evidence="2 3" key="1">
    <citation type="submission" date="2019-07" db="EMBL/GenBank/DDBJ databases">
        <title>Description of 53C-WASEF.</title>
        <authorList>
            <person name="Pitt A."/>
            <person name="Hahn M.W."/>
        </authorList>
    </citation>
    <scope>NUCLEOTIDE SEQUENCE [LARGE SCALE GENOMIC DNA]</scope>
    <source>
        <strain evidence="2 3">53C-WASEF</strain>
    </source>
</reference>
<dbReference type="AlphaFoldDB" id="A0A556QNK7"/>
<dbReference type="Proteomes" id="UP000315648">
    <property type="component" value="Unassembled WGS sequence"/>
</dbReference>
<accession>A0A556QNK7</accession>
<comment type="caution">
    <text evidence="2">The sequence shown here is derived from an EMBL/GenBank/DDBJ whole genome shotgun (WGS) entry which is preliminary data.</text>
</comment>
<dbReference type="EMBL" id="VMBG01000001">
    <property type="protein sequence ID" value="TSJ78238.1"/>
    <property type="molecule type" value="Genomic_DNA"/>
</dbReference>
<keyword evidence="1" id="KW-1133">Transmembrane helix</keyword>
<feature type="transmembrane region" description="Helical" evidence="1">
    <location>
        <begin position="12"/>
        <end position="35"/>
    </location>
</feature>
<feature type="transmembrane region" description="Helical" evidence="1">
    <location>
        <begin position="41"/>
        <end position="58"/>
    </location>
</feature>
<dbReference type="OrthoDB" id="195703at2"/>
<evidence type="ECO:0000313" key="3">
    <source>
        <dbReference type="Proteomes" id="UP000315648"/>
    </source>
</evidence>
<sequence>MPDTPNEKSLRRVLVIAAIDGWSVALFAGLCTVISLLMGEWIGVFIGAIITSCGVLELRGRKQLITGKADGMKWLVRAQVIILATILLYSLENMLAYDEAALLAQLTPEMRSYLSQSGISVDDLRPMIKPVFFGFYLIVMGVTLLFQGGLALYYKSRKAKVTAALAERNAVPPSRPVA</sequence>
<protein>
    <recommendedName>
        <fullName evidence="4">DUF4199 domain-containing protein</fullName>
    </recommendedName>
</protein>
<keyword evidence="3" id="KW-1185">Reference proteome</keyword>
<organism evidence="2 3">
    <name type="scientific">Rariglobus hedericola</name>
    <dbReference type="NCBI Taxonomy" id="2597822"/>
    <lineage>
        <taxon>Bacteria</taxon>
        <taxon>Pseudomonadati</taxon>
        <taxon>Verrucomicrobiota</taxon>
        <taxon>Opitutia</taxon>
        <taxon>Opitutales</taxon>
        <taxon>Opitutaceae</taxon>
        <taxon>Rariglobus</taxon>
    </lineage>
</organism>
<evidence type="ECO:0000313" key="2">
    <source>
        <dbReference type="EMBL" id="TSJ78238.1"/>
    </source>
</evidence>
<name>A0A556QNK7_9BACT</name>
<keyword evidence="1" id="KW-0812">Transmembrane</keyword>
<feature type="transmembrane region" description="Helical" evidence="1">
    <location>
        <begin position="133"/>
        <end position="154"/>
    </location>
</feature>
<gene>
    <name evidence="2" type="ORF">FPL22_02725</name>
</gene>